<feature type="domain" description="4Fe-4S ferredoxin-type" evidence="8">
    <location>
        <begin position="250"/>
        <end position="281"/>
    </location>
</feature>
<accession>A0ABU5V6R6</accession>
<keyword evidence="1" id="KW-0813">Transport</keyword>
<dbReference type="Proteomes" id="UP001301653">
    <property type="component" value="Unassembled WGS sequence"/>
</dbReference>
<dbReference type="SUPFAM" id="SSF54862">
    <property type="entry name" value="4Fe-4S ferredoxins"/>
    <property type="match status" value="1"/>
</dbReference>
<dbReference type="PROSITE" id="PS00198">
    <property type="entry name" value="4FE4S_FER_1"/>
    <property type="match status" value="1"/>
</dbReference>
<evidence type="ECO:0000256" key="4">
    <source>
        <dbReference type="ARBA" id="ARBA00022982"/>
    </source>
</evidence>
<dbReference type="PROSITE" id="PS51379">
    <property type="entry name" value="4FE4S_FER_2"/>
    <property type="match status" value="1"/>
</dbReference>
<feature type="transmembrane region" description="Helical" evidence="7">
    <location>
        <begin position="159"/>
        <end position="176"/>
    </location>
</feature>
<dbReference type="RefSeq" id="WP_323439432.1">
    <property type="nucleotide sequence ID" value="NZ_JAYFUH010000249.1"/>
</dbReference>
<feature type="transmembrane region" description="Helical" evidence="7">
    <location>
        <begin position="12"/>
        <end position="31"/>
    </location>
</feature>
<evidence type="ECO:0000313" key="9">
    <source>
        <dbReference type="EMBL" id="MEA5669041.1"/>
    </source>
</evidence>
<evidence type="ECO:0000256" key="2">
    <source>
        <dbReference type="ARBA" id="ARBA00022485"/>
    </source>
</evidence>
<keyword evidence="2" id="KW-0004">4Fe-4S</keyword>
<evidence type="ECO:0000256" key="5">
    <source>
        <dbReference type="ARBA" id="ARBA00023004"/>
    </source>
</evidence>
<comment type="caution">
    <text evidence="9">The sequence shown here is derived from an EMBL/GenBank/DDBJ whole genome shotgun (WGS) entry which is preliminary data.</text>
</comment>
<dbReference type="InterPro" id="IPR017896">
    <property type="entry name" value="4Fe4S_Fe-S-bd"/>
</dbReference>
<feature type="transmembrane region" description="Helical" evidence="7">
    <location>
        <begin position="331"/>
        <end position="350"/>
    </location>
</feature>
<proteinExistence type="predicted"/>
<sequence>MSLSQGKRARTALRTAVALALLAAFYLLPWLRLDGQPILLLDLSARRFHLFGYSLQPENALPLFWLVTAAAALLCLVTVMCGRLWCSHVCPQTVLTRVFRTLDQLTAFDGPAARFGPALRHVLWAAIALWTGISFVGYFSPIGGLIHDLTHFSLGMWEGFWIVFYALATWANVVYLHEQVCSHLCPYSRVQHLITDARTPTVRYIAARGEPRGPRPHGGPSVLHRSRGLLDPVTANDYVFRAAHPAIAGALPKFNPEHLGDCTDCGACLQACPIRLDIRNGHSSHCIECGACEDACDEAMVLQHFPEGLIRRMAPEPDGGQPPPALRVKPLLFTAAMLVALVLTIVTAGAPY</sequence>
<keyword evidence="7" id="KW-0472">Membrane</keyword>
<keyword evidence="7" id="KW-0812">Transmembrane</keyword>
<dbReference type="InterPro" id="IPR017900">
    <property type="entry name" value="4Fe4S_Fe_S_CS"/>
</dbReference>
<dbReference type="EMBL" id="JAYFUH010000249">
    <property type="protein sequence ID" value="MEA5669041.1"/>
    <property type="molecule type" value="Genomic_DNA"/>
</dbReference>
<evidence type="ECO:0000256" key="3">
    <source>
        <dbReference type="ARBA" id="ARBA00022723"/>
    </source>
</evidence>
<evidence type="ECO:0000259" key="8">
    <source>
        <dbReference type="PROSITE" id="PS51379"/>
    </source>
</evidence>
<dbReference type="Pfam" id="PF13746">
    <property type="entry name" value="Fer4_18"/>
    <property type="match status" value="2"/>
</dbReference>
<keyword evidence="4" id="KW-0249">Electron transport</keyword>
<evidence type="ECO:0000256" key="7">
    <source>
        <dbReference type="SAM" id="Phobius"/>
    </source>
</evidence>
<keyword evidence="10" id="KW-1185">Reference proteome</keyword>
<dbReference type="PANTHER" id="PTHR30176:SF3">
    <property type="entry name" value="FERREDOXIN-TYPE PROTEIN NAPH"/>
    <property type="match status" value="1"/>
</dbReference>
<organism evidence="9 10">
    <name type="scientific">Stenotrophomonas capsici</name>
    <dbReference type="NCBI Taxonomy" id="3110230"/>
    <lineage>
        <taxon>Bacteria</taxon>
        <taxon>Pseudomonadati</taxon>
        <taxon>Pseudomonadota</taxon>
        <taxon>Gammaproteobacteria</taxon>
        <taxon>Lysobacterales</taxon>
        <taxon>Lysobacteraceae</taxon>
        <taxon>Stenotrophomonas</taxon>
    </lineage>
</organism>
<keyword evidence="6" id="KW-0411">Iron-sulfur</keyword>
<evidence type="ECO:0000256" key="1">
    <source>
        <dbReference type="ARBA" id="ARBA00022448"/>
    </source>
</evidence>
<keyword evidence="5" id="KW-0408">Iron</keyword>
<protein>
    <submittedName>
        <fullName evidence="9">4Fe-4S dicluster domain-containing protein</fullName>
    </submittedName>
</protein>
<feature type="transmembrane region" description="Helical" evidence="7">
    <location>
        <begin position="122"/>
        <end position="139"/>
    </location>
</feature>
<evidence type="ECO:0000256" key="6">
    <source>
        <dbReference type="ARBA" id="ARBA00023014"/>
    </source>
</evidence>
<feature type="transmembrane region" description="Helical" evidence="7">
    <location>
        <begin position="63"/>
        <end position="86"/>
    </location>
</feature>
<dbReference type="InterPro" id="IPR051684">
    <property type="entry name" value="Electron_Trans/Redox"/>
</dbReference>
<keyword evidence="7" id="KW-1133">Transmembrane helix</keyword>
<reference evidence="9 10" key="1">
    <citation type="submission" date="2023-12" db="EMBL/GenBank/DDBJ databases">
        <title>Stenotrophomonas guangdongensis sp. nov., isolated from wilted pepper plants (Capsicum annuum).</title>
        <authorList>
            <person name="Qiu M."/>
            <person name="Li Y."/>
            <person name="Liu Q."/>
            <person name="Zhang X."/>
            <person name="Huang Y."/>
            <person name="Guo R."/>
            <person name="Hu M."/>
            <person name="Zhou J."/>
            <person name="Zhou X."/>
        </authorList>
    </citation>
    <scope>NUCLEOTIDE SEQUENCE [LARGE SCALE GENOMIC DNA]</scope>
    <source>
        <strain evidence="9 10">MH1</strain>
    </source>
</reference>
<keyword evidence="3" id="KW-0479">Metal-binding</keyword>
<gene>
    <name evidence="9" type="ORF">VA603_15970</name>
</gene>
<dbReference type="Pfam" id="PF12801">
    <property type="entry name" value="Fer4_5"/>
    <property type="match status" value="1"/>
</dbReference>
<dbReference type="PANTHER" id="PTHR30176">
    <property type="entry name" value="FERREDOXIN-TYPE PROTEIN NAPH"/>
    <property type="match status" value="1"/>
</dbReference>
<name>A0ABU5V6R6_9GAMM</name>
<evidence type="ECO:0000313" key="10">
    <source>
        <dbReference type="Proteomes" id="UP001301653"/>
    </source>
</evidence>